<reference evidence="2 3" key="1">
    <citation type="submission" date="2018-12" db="EMBL/GenBank/DDBJ databases">
        <authorList>
            <person name="Kim S.-J."/>
            <person name="Jung G.-Y."/>
        </authorList>
    </citation>
    <scope>NUCLEOTIDE SEQUENCE [LARGE SCALE GENOMIC DNA]</scope>
    <source>
        <strain evidence="2 3">03SU3-P</strain>
    </source>
</reference>
<accession>A0A426RTC0</accession>
<evidence type="ECO:0000313" key="3">
    <source>
        <dbReference type="Proteomes" id="UP000268553"/>
    </source>
</evidence>
<dbReference type="RefSeq" id="WP_125230284.1">
    <property type="nucleotide sequence ID" value="NZ_RWJI01000001.1"/>
</dbReference>
<keyword evidence="3" id="KW-1185">Reference proteome</keyword>
<dbReference type="EMBL" id="RWJI01000001">
    <property type="protein sequence ID" value="RRQ52267.1"/>
    <property type="molecule type" value="Genomic_DNA"/>
</dbReference>
<name>A0A426RTC0_9SPHN</name>
<sequence length="571" mass="64064">MLRLPKKIITDHILKRYNTTCILWAWPIARLFLFIIIFLISPTYPSGSDYTNFLQIHFYMWLGWTTVATILTFGGRLQPKILRLQVFGDAIMILFAIMLLRGTEQAIIAFAVCVGVIASTTGTNSRHILAAAAVAMCMFIFRDFLAPFSGSSSVQITSASGLPSTLSHMILALAIFMVITSASRRCRLKLFYNEYSSLRTLALEHSFQFDLQAWTNASAGLFKPGKAACLMQDPTQQAVGQYHECNLPVLQKASERQELIDALFNLQIGSRLFDTNLNRVFFPDTGEYRAFDEHEQRIAHMLRKADIRAALVQPVQIDRMRGGFICAINNHIDAIIRTEATFLGHHMTEMTTFLGKVVTAQRNFIADAHEVARRDLHDGVLQTLAALRMRLLLLTKREDVAHQSIELEIRKAVDIVTLEQSRLRGFLESSHIADHTVDLIAQLNICARTISLQWGVLVTLKSEEPAIPVDLESSFNIEHLLREVITNAVRHAKSKRLTVTLSLKQGALIMSVLDLSEPLEGPQTQKNPELTLKSASLLERLRLLSADAYVEGLGKGTLLSVRIPMQQIEND</sequence>
<dbReference type="SUPFAM" id="SSF55874">
    <property type="entry name" value="ATPase domain of HSP90 chaperone/DNA topoisomerase II/histidine kinase"/>
    <property type="match status" value="1"/>
</dbReference>
<dbReference type="Gene3D" id="3.30.565.10">
    <property type="entry name" value="Histidine kinase-like ATPase, C-terminal domain"/>
    <property type="match status" value="1"/>
</dbReference>
<dbReference type="InterPro" id="IPR036890">
    <property type="entry name" value="HATPase_C_sf"/>
</dbReference>
<dbReference type="OrthoDB" id="8013578at2"/>
<keyword evidence="1" id="KW-1133">Transmembrane helix</keyword>
<feature type="transmembrane region" description="Helical" evidence="1">
    <location>
        <begin position="21"/>
        <end position="44"/>
    </location>
</feature>
<evidence type="ECO:0000256" key="1">
    <source>
        <dbReference type="SAM" id="Phobius"/>
    </source>
</evidence>
<keyword evidence="1" id="KW-0472">Membrane</keyword>
<dbReference type="Proteomes" id="UP000268553">
    <property type="component" value="Unassembled WGS sequence"/>
</dbReference>
<comment type="caution">
    <text evidence="2">The sequence shown here is derived from an EMBL/GenBank/DDBJ whole genome shotgun (WGS) entry which is preliminary data.</text>
</comment>
<organism evidence="2 3">
    <name type="scientific">Sphingorhabdus wooponensis</name>
    <dbReference type="NCBI Taxonomy" id="940136"/>
    <lineage>
        <taxon>Bacteria</taxon>
        <taxon>Pseudomonadati</taxon>
        <taxon>Pseudomonadota</taxon>
        <taxon>Alphaproteobacteria</taxon>
        <taxon>Sphingomonadales</taxon>
        <taxon>Sphingomonadaceae</taxon>
        <taxon>Sphingorhabdus</taxon>
    </lineage>
</organism>
<feature type="transmembrane region" description="Helical" evidence="1">
    <location>
        <begin position="56"/>
        <end position="74"/>
    </location>
</feature>
<feature type="transmembrane region" description="Helical" evidence="1">
    <location>
        <begin position="165"/>
        <end position="182"/>
    </location>
</feature>
<protein>
    <recommendedName>
        <fullName evidence="4">Signal transduction histidine kinase subgroup 3 dimerisation and phosphoacceptor domain-containing protein</fullName>
    </recommendedName>
</protein>
<gene>
    <name evidence="2" type="ORF">D7D48_05225</name>
</gene>
<evidence type="ECO:0000313" key="2">
    <source>
        <dbReference type="EMBL" id="RRQ52267.1"/>
    </source>
</evidence>
<keyword evidence="1" id="KW-0812">Transmembrane</keyword>
<evidence type="ECO:0008006" key="4">
    <source>
        <dbReference type="Google" id="ProtNLM"/>
    </source>
</evidence>
<proteinExistence type="predicted"/>
<dbReference type="AlphaFoldDB" id="A0A426RTC0"/>
<feature type="transmembrane region" description="Helical" evidence="1">
    <location>
        <begin position="128"/>
        <end position="145"/>
    </location>
</feature>